<dbReference type="GO" id="GO:0006352">
    <property type="term" value="P:DNA-templated transcription initiation"/>
    <property type="evidence" value="ECO:0007669"/>
    <property type="project" value="InterPro"/>
</dbReference>
<gene>
    <name evidence="6" type="ORF">SAMN02745181_1715</name>
</gene>
<dbReference type="AlphaFoldDB" id="A0A1M6I8H2"/>
<dbReference type="Proteomes" id="UP000184510">
    <property type="component" value="Unassembled WGS sequence"/>
</dbReference>
<dbReference type="OrthoDB" id="9784272at2"/>
<dbReference type="SUPFAM" id="SSF88659">
    <property type="entry name" value="Sigma3 and sigma4 domains of RNA polymerase sigma factors"/>
    <property type="match status" value="1"/>
</dbReference>
<reference evidence="6 7" key="1">
    <citation type="submission" date="2016-11" db="EMBL/GenBank/DDBJ databases">
        <authorList>
            <person name="Jaros S."/>
            <person name="Januszkiewicz K."/>
            <person name="Wedrychowicz H."/>
        </authorList>
    </citation>
    <scope>NUCLEOTIDE SEQUENCE [LARGE SCALE GENOMIC DNA]</scope>
    <source>
        <strain evidence="6 7">DSM 18772</strain>
    </source>
</reference>
<keyword evidence="4" id="KW-0804">Transcription</keyword>
<dbReference type="NCBIfam" id="TIGR02937">
    <property type="entry name" value="sigma70-ECF"/>
    <property type="match status" value="1"/>
</dbReference>
<dbReference type="PANTHER" id="PTHR43133:SF51">
    <property type="entry name" value="RNA POLYMERASE SIGMA FACTOR"/>
    <property type="match status" value="1"/>
</dbReference>
<evidence type="ECO:0000313" key="7">
    <source>
        <dbReference type="Proteomes" id="UP000184510"/>
    </source>
</evidence>
<dbReference type="InterPro" id="IPR014331">
    <property type="entry name" value="RNA_pol_sigma70_ECF_RHOBA"/>
</dbReference>
<dbReference type="SUPFAM" id="SSF88946">
    <property type="entry name" value="Sigma2 domain of RNA polymerase sigma factors"/>
    <property type="match status" value="1"/>
</dbReference>
<dbReference type="STRING" id="1123071.SAMN02745181_1715"/>
<evidence type="ECO:0000259" key="5">
    <source>
        <dbReference type="Pfam" id="PF04542"/>
    </source>
</evidence>
<dbReference type="InterPro" id="IPR007627">
    <property type="entry name" value="RNA_pol_sigma70_r2"/>
</dbReference>
<feature type="domain" description="RNA polymerase sigma-70 region 2" evidence="5">
    <location>
        <begin position="22"/>
        <end position="86"/>
    </location>
</feature>
<evidence type="ECO:0000256" key="2">
    <source>
        <dbReference type="ARBA" id="ARBA00023015"/>
    </source>
</evidence>
<dbReference type="InterPro" id="IPR013325">
    <property type="entry name" value="RNA_pol_sigma_r2"/>
</dbReference>
<evidence type="ECO:0000313" key="6">
    <source>
        <dbReference type="EMBL" id="SHJ30648.1"/>
    </source>
</evidence>
<dbReference type="InterPro" id="IPR036388">
    <property type="entry name" value="WH-like_DNA-bd_sf"/>
</dbReference>
<dbReference type="RefSeq" id="WP_143183314.1">
    <property type="nucleotide sequence ID" value="NZ_FQYR01000003.1"/>
</dbReference>
<keyword evidence="7" id="KW-1185">Reference proteome</keyword>
<evidence type="ECO:0000256" key="1">
    <source>
        <dbReference type="ARBA" id="ARBA00010641"/>
    </source>
</evidence>
<accession>A0A1M6I8H2</accession>
<evidence type="ECO:0000256" key="3">
    <source>
        <dbReference type="ARBA" id="ARBA00023082"/>
    </source>
</evidence>
<proteinExistence type="inferred from homology"/>
<dbReference type="Gene3D" id="1.10.10.10">
    <property type="entry name" value="Winged helix-like DNA-binding domain superfamily/Winged helix DNA-binding domain"/>
    <property type="match status" value="1"/>
</dbReference>
<organism evidence="6 7">
    <name type="scientific">Rubritalea squalenifaciens DSM 18772</name>
    <dbReference type="NCBI Taxonomy" id="1123071"/>
    <lineage>
        <taxon>Bacteria</taxon>
        <taxon>Pseudomonadati</taxon>
        <taxon>Verrucomicrobiota</taxon>
        <taxon>Verrucomicrobiia</taxon>
        <taxon>Verrucomicrobiales</taxon>
        <taxon>Rubritaleaceae</taxon>
        <taxon>Rubritalea</taxon>
    </lineage>
</organism>
<evidence type="ECO:0000256" key="4">
    <source>
        <dbReference type="ARBA" id="ARBA00023163"/>
    </source>
</evidence>
<dbReference type="Pfam" id="PF04542">
    <property type="entry name" value="Sigma70_r2"/>
    <property type="match status" value="1"/>
</dbReference>
<dbReference type="InterPro" id="IPR013324">
    <property type="entry name" value="RNA_pol_sigma_r3/r4-like"/>
</dbReference>
<dbReference type="InterPro" id="IPR014284">
    <property type="entry name" value="RNA_pol_sigma-70_dom"/>
</dbReference>
<dbReference type="PANTHER" id="PTHR43133">
    <property type="entry name" value="RNA POLYMERASE ECF-TYPE SIGMA FACTO"/>
    <property type="match status" value="1"/>
</dbReference>
<dbReference type="EMBL" id="FQYR01000003">
    <property type="protein sequence ID" value="SHJ30648.1"/>
    <property type="molecule type" value="Genomic_DNA"/>
</dbReference>
<keyword evidence="2" id="KW-0805">Transcription regulation</keyword>
<dbReference type="NCBIfam" id="TIGR02989">
    <property type="entry name" value="Sig-70_gvs1"/>
    <property type="match status" value="1"/>
</dbReference>
<dbReference type="InterPro" id="IPR039425">
    <property type="entry name" value="RNA_pol_sigma-70-like"/>
</dbReference>
<sequence length="182" mass="21013">MALKHHSSGQSDDHFVVELTKHQLDLKCFIRSLMPGYGADVPDILQETNLITWQKRSEFIPGTNFKAWAFAIARNKVLQHMQKTNRRSTLLQKAELTDLLIEKSSSSTDSLELKSKALEHCLSKLSKKNREIVRARYEQGDSLAQHSSRTKRSESSLRVTLHRLRNSLRKCIENRMPQDFKP</sequence>
<comment type="similarity">
    <text evidence="1">Belongs to the sigma-70 factor family. ECF subfamily.</text>
</comment>
<keyword evidence="3" id="KW-0731">Sigma factor</keyword>
<dbReference type="Gene3D" id="1.10.1740.10">
    <property type="match status" value="1"/>
</dbReference>
<dbReference type="InParanoid" id="A0A1M6I8H2"/>
<dbReference type="GO" id="GO:0016987">
    <property type="term" value="F:sigma factor activity"/>
    <property type="evidence" value="ECO:0007669"/>
    <property type="project" value="UniProtKB-KW"/>
</dbReference>
<name>A0A1M6I8H2_9BACT</name>
<protein>
    <submittedName>
        <fullName evidence="6">RNA polymerase sigma-70 factor, ECF subfamily</fullName>
    </submittedName>
</protein>